<dbReference type="Proteomes" id="UP000324800">
    <property type="component" value="Unassembled WGS sequence"/>
</dbReference>
<dbReference type="PROSITE" id="PS50802">
    <property type="entry name" value="OTU"/>
    <property type="match status" value="1"/>
</dbReference>
<dbReference type="Gene3D" id="3.90.70.80">
    <property type="match status" value="1"/>
</dbReference>
<evidence type="ECO:0000313" key="3">
    <source>
        <dbReference type="EMBL" id="KAA6396041.1"/>
    </source>
</evidence>
<feature type="compositionally biased region" description="Low complexity" evidence="1">
    <location>
        <begin position="192"/>
        <end position="211"/>
    </location>
</feature>
<feature type="compositionally biased region" description="Basic and acidic residues" evidence="1">
    <location>
        <begin position="219"/>
        <end position="229"/>
    </location>
</feature>
<proteinExistence type="predicted"/>
<comment type="caution">
    <text evidence="3">The sequence shown here is derived from an EMBL/GenBank/DDBJ whole genome shotgun (WGS) entry which is preliminary data.</text>
</comment>
<dbReference type="AlphaFoldDB" id="A0A5J4WMD1"/>
<dbReference type="SUPFAM" id="SSF54001">
    <property type="entry name" value="Cysteine proteinases"/>
    <property type="match status" value="1"/>
</dbReference>
<evidence type="ECO:0000256" key="1">
    <source>
        <dbReference type="SAM" id="MobiDB-lite"/>
    </source>
</evidence>
<feature type="region of interest" description="Disordered" evidence="1">
    <location>
        <begin position="141"/>
        <end position="161"/>
    </location>
</feature>
<name>A0A5J4WMD1_9EUKA</name>
<feature type="domain" description="OTU" evidence="2">
    <location>
        <begin position="242"/>
        <end position="390"/>
    </location>
</feature>
<accession>A0A5J4WMD1</accession>
<dbReference type="OrthoDB" id="415023at2759"/>
<reference evidence="3 4" key="1">
    <citation type="submission" date="2019-03" db="EMBL/GenBank/DDBJ databases">
        <title>Single cell metagenomics reveals metabolic interactions within the superorganism composed of flagellate Streblomastix strix and complex community of Bacteroidetes bacteria on its surface.</title>
        <authorList>
            <person name="Treitli S.C."/>
            <person name="Kolisko M."/>
            <person name="Husnik F."/>
            <person name="Keeling P."/>
            <person name="Hampl V."/>
        </authorList>
    </citation>
    <scope>NUCLEOTIDE SEQUENCE [LARGE SCALE GENOMIC DNA]</scope>
    <source>
        <strain evidence="3">ST1C</strain>
    </source>
</reference>
<dbReference type="CDD" id="cd22758">
    <property type="entry name" value="OTU_232R-like"/>
    <property type="match status" value="1"/>
</dbReference>
<dbReference type="Pfam" id="PF02338">
    <property type="entry name" value="OTU"/>
    <property type="match status" value="1"/>
</dbReference>
<dbReference type="InterPro" id="IPR003323">
    <property type="entry name" value="OTU_dom"/>
</dbReference>
<dbReference type="InterPro" id="IPR038765">
    <property type="entry name" value="Papain-like_cys_pep_sf"/>
</dbReference>
<gene>
    <name evidence="3" type="ORF">EZS28_008432</name>
</gene>
<protein>
    <recommendedName>
        <fullName evidence="2">OTU domain-containing protein</fullName>
    </recommendedName>
</protein>
<dbReference type="EMBL" id="SNRW01001533">
    <property type="protein sequence ID" value="KAA6396041.1"/>
    <property type="molecule type" value="Genomic_DNA"/>
</dbReference>
<sequence>MKRIGCYRKNEEIILFVDGHFSRGDENAQQILSQAGVTMITYPGELTPIQQSRDKFKSNSNLKNKLTREDKRVMVIYAALDAIQKSTFRSNRLSSFESTGLYPRNSKRVTNQKGVINDSINPKYPNGRQTAPITSKIINAIETPNKEQNNSKSDTNSTIMEFDSDEYIDESYVEKKMIKDNESEQDYNGDQNSSNSISEIISGSSKNFKSNSESEDYSETQKEPYQDDNTRAINRLIQFKRLRLVENRAGGDCFFRAMSQIIYNNENLYVDIRRQAVLYIQMNKLQFQDAFVETGESAIKKKKRYSEYEDFKEMVDRERKETIEDYCLRMRNKHELAVEVIISATAWAFKRSITIYLSNGQTHDHIIPKNRLNASLAFIDTNHYIAMIRRN</sequence>
<feature type="compositionally biased region" description="Polar residues" evidence="1">
    <location>
        <begin position="146"/>
        <end position="159"/>
    </location>
</feature>
<feature type="region of interest" description="Disordered" evidence="1">
    <location>
        <begin position="182"/>
        <end position="229"/>
    </location>
</feature>
<evidence type="ECO:0000313" key="4">
    <source>
        <dbReference type="Proteomes" id="UP000324800"/>
    </source>
</evidence>
<evidence type="ECO:0000259" key="2">
    <source>
        <dbReference type="PROSITE" id="PS50802"/>
    </source>
</evidence>
<organism evidence="3 4">
    <name type="scientific">Streblomastix strix</name>
    <dbReference type="NCBI Taxonomy" id="222440"/>
    <lineage>
        <taxon>Eukaryota</taxon>
        <taxon>Metamonada</taxon>
        <taxon>Preaxostyla</taxon>
        <taxon>Oxymonadida</taxon>
        <taxon>Streblomastigidae</taxon>
        <taxon>Streblomastix</taxon>
    </lineage>
</organism>